<feature type="compositionally biased region" description="Basic residues" evidence="3">
    <location>
        <begin position="75"/>
        <end position="84"/>
    </location>
</feature>
<evidence type="ECO:0000259" key="4">
    <source>
        <dbReference type="PROSITE" id="PS50013"/>
    </source>
</evidence>
<reference evidence="5 6" key="1">
    <citation type="submission" date="2024-04" db="EMBL/GenBank/DDBJ databases">
        <title>Tritrichomonas musculus Genome.</title>
        <authorList>
            <person name="Alves-Ferreira E."/>
            <person name="Grigg M."/>
            <person name="Lorenzi H."/>
            <person name="Galac M."/>
        </authorList>
    </citation>
    <scope>NUCLEOTIDE SEQUENCE [LARGE SCALE GENOMIC DNA]</scope>
    <source>
        <strain evidence="5 6">EAF2021</strain>
    </source>
</reference>
<dbReference type="EMBL" id="JAPFFF010000027">
    <property type="protein sequence ID" value="KAK8847768.1"/>
    <property type="molecule type" value="Genomic_DNA"/>
</dbReference>
<protein>
    <submittedName>
        <fullName evidence="5">Chromobox protein 5</fullName>
    </submittedName>
</protein>
<feature type="compositionally biased region" description="Basic and acidic residues" evidence="3">
    <location>
        <begin position="164"/>
        <end position="175"/>
    </location>
</feature>
<evidence type="ECO:0000313" key="6">
    <source>
        <dbReference type="Proteomes" id="UP001470230"/>
    </source>
</evidence>
<dbReference type="CDD" id="cd00024">
    <property type="entry name" value="CD_CSD"/>
    <property type="match status" value="1"/>
</dbReference>
<dbReference type="InterPro" id="IPR017984">
    <property type="entry name" value="Chromo_dom_subgr"/>
</dbReference>
<comment type="caution">
    <text evidence="5">The sequence shown here is derived from an EMBL/GenBank/DDBJ whole genome shotgun (WGS) entry which is preliminary data.</text>
</comment>
<dbReference type="Gene3D" id="2.40.50.40">
    <property type="match status" value="1"/>
</dbReference>
<dbReference type="Pfam" id="PF00385">
    <property type="entry name" value="Chromo"/>
    <property type="match status" value="1"/>
</dbReference>
<feature type="region of interest" description="Disordered" evidence="3">
    <location>
        <begin position="145"/>
        <end position="230"/>
    </location>
</feature>
<dbReference type="InterPro" id="IPR051219">
    <property type="entry name" value="Heterochromatin_chromo-domain"/>
</dbReference>
<proteinExistence type="predicted"/>
<dbReference type="InterPro" id="IPR000953">
    <property type="entry name" value="Chromo/chromo_shadow_dom"/>
</dbReference>
<feature type="domain" description="Chromo" evidence="4">
    <location>
        <begin position="14"/>
        <end position="72"/>
    </location>
</feature>
<dbReference type="SUPFAM" id="SSF54160">
    <property type="entry name" value="Chromo domain-like"/>
    <property type="match status" value="1"/>
</dbReference>
<dbReference type="Proteomes" id="UP001470230">
    <property type="component" value="Unassembled WGS sequence"/>
</dbReference>
<dbReference type="SMART" id="SM00298">
    <property type="entry name" value="CHROMO"/>
    <property type="match status" value="1"/>
</dbReference>
<feature type="compositionally biased region" description="Polar residues" evidence="3">
    <location>
        <begin position="106"/>
        <end position="127"/>
    </location>
</feature>
<dbReference type="PANTHER" id="PTHR22812">
    <property type="entry name" value="CHROMOBOX PROTEIN"/>
    <property type="match status" value="1"/>
</dbReference>
<accession>A0ABR2HIR3</accession>
<evidence type="ECO:0000256" key="2">
    <source>
        <dbReference type="ARBA" id="ARBA00023242"/>
    </source>
</evidence>
<gene>
    <name evidence="5" type="ORF">M9Y10_018798</name>
</gene>
<dbReference type="InterPro" id="IPR023779">
    <property type="entry name" value="Chromodomain_CS"/>
</dbReference>
<evidence type="ECO:0000313" key="5">
    <source>
        <dbReference type="EMBL" id="KAK8847768.1"/>
    </source>
</evidence>
<keyword evidence="2" id="KW-0539">Nucleus</keyword>
<dbReference type="PRINTS" id="PR00504">
    <property type="entry name" value="CHROMODOMAIN"/>
</dbReference>
<name>A0ABR2HIR3_9EUKA</name>
<comment type="subcellular location">
    <subcellularLocation>
        <location evidence="1">Nucleus</location>
    </subcellularLocation>
</comment>
<dbReference type="PROSITE" id="PS00598">
    <property type="entry name" value="CHROMO_1"/>
    <property type="match status" value="1"/>
</dbReference>
<feature type="compositionally biased region" description="Polar residues" evidence="3">
    <location>
        <begin position="208"/>
        <end position="224"/>
    </location>
</feature>
<dbReference type="PROSITE" id="PS50013">
    <property type="entry name" value="CHROMO_2"/>
    <property type="match status" value="1"/>
</dbReference>
<feature type="region of interest" description="Disordered" evidence="3">
    <location>
        <begin position="66"/>
        <end position="127"/>
    </location>
</feature>
<evidence type="ECO:0000256" key="1">
    <source>
        <dbReference type="ARBA" id="ARBA00004123"/>
    </source>
</evidence>
<dbReference type="InterPro" id="IPR023780">
    <property type="entry name" value="Chromo_domain"/>
</dbReference>
<keyword evidence="6" id="KW-1185">Reference proteome</keyword>
<dbReference type="InterPro" id="IPR016197">
    <property type="entry name" value="Chromo-like_dom_sf"/>
</dbReference>
<organism evidence="5 6">
    <name type="scientific">Tritrichomonas musculus</name>
    <dbReference type="NCBI Taxonomy" id="1915356"/>
    <lineage>
        <taxon>Eukaryota</taxon>
        <taxon>Metamonada</taxon>
        <taxon>Parabasalia</taxon>
        <taxon>Tritrichomonadida</taxon>
        <taxon>Tritrichomonadidae</taxon>
        <taxon>Tritrichomonas</taxon>
    </lineage>
</organism>
<evidence type="ECO:0000256" key="3">
    <source>
        <dbReference type="SAM" id="MobiDB-lite"/>
    </source>
</evidence>
<feature type="compositionally biased region" description="Basic and acidic residues" evidence="3">
    <location>
        <begin position="198"/>
        <end position="207"/>
    </location>
</feature>
<sequence>MTETEEEGIEEGEYIVEKILNHRINNGKRQYLLKWKNYDESENTWENEENLNCKELLEEYFKNHKDEIASQENKQKKKASRKKVKAGETDTNSSRNTPERKIVSSIPETDSTNKSIATNEMNIPKNTPTASLEKIDALNPAIFDSNLSSQSDSSDVEAESNIKPQKETQKQEKSEIQSQETNKATNKISAPPSPSSLKSEDSEKPNDTLKSINANKQSNAPSQSNTIDKNDKTITNINNLNDNTSSSSYNIPNYKIIDIIDHKKGADGGNIFTCLTDSSGKLELVKIPPNLVKKLNKEAYLRYLESLMLHSI</sequence>